<dbReference type="SUPFAM" id="SSF55729">
    <property type="entry name" value="Acyl-CoA N-acyltransferases (Nat)"/>
    <property type="match status" value="1"/>
</dbReference>
<keyword evidence="1 4" id="KW-0808">Transferase</keyword>
<dbReference type="OrthoDB" id="529907at2"/>
<dbReference type="PROSITE" id="PS51186">
    <property type="entry name" value="GNAT"/>
    <property type="match status" value="1"/>
</dbReference>
<evidence type="ECO:0000256" key="1">
    <source>
        <dbReference type="ARBA" id="ARBA00022679"/>
    </source>
</evidence>
<name>A0A4Q0ZAI8_9BACT</name>
<keyword evidence="2" id="KW-0012">Acyltransferase</keyword>
<evidence type="ECO:0000259" key="3">
    <source>
        <dbReference type="PROSITE" id="PS51186"/>
    </source>
</evidence>
<sequence>MITKAKIEDLNSLFNLECKVFKNDSFALSKNSFRYHILKNRVFKIELENKIVGYILWLERKKYFRLYSLAIDTNFQGLGLASKLLDYSFTNLEKNEFGLEVKISNKNAIKLYEKFGFKIKKVLENYYENEDGYLMIKNRA</sequence>
<evidence type="ECO:0000256" key="2">
    <source>
        <dbReference type="ARBA" id="ARBA00023315"/>
    </source>
</evidence>
<protein>
    <submittedName>
        <fullName evidence="4">GNAT family N-acetyltransferase</fullName>
    </submittedName>
</protein>
<dbReference type="InterPro" id="IPR016181">
    <property type="entry name" value="Acyl_CoA_acyltransferase"/>
</dbReference>
<gene>
    <name evidence="4" type="ORF">CRU90_10560</name>
</gene>
<evidence type="ECO:0000313" key="5">
    <source>
        <dbReference type="Proteomes" id="UP000290870"/>
    </source>
</evidence>
<dbReference type="Pfam" id="PF13673">
    <property type="entry name" value="Acetyltransf_10"/>
    <property type="match status" value="1"/>
</dbReference>
<dbReference type="CDD" id="cd04301">
    <property type="entry name" value="NAT_SF"/>
    <property type="match status" value="1"/>
</dbReference>
<feature type="domain" description="N-acetyltransferase" evidence="3">
    <location>
        <begin position="1"/>
        <end position="140"/>
    </location>
</feature>
<dbReference type="Gene3D" id="3.40.630.30">
    <property type="match status" value="1"/>
</dbReference>
<organism evidence="4 5">
    <name type="scientific">Arcobacter cloacae</name>
    <dbReference type="NCBI Taxonomy" id="1054034"/>
    <lineage>
        <taxon>Bacteria</taxon>
        <taxon>Pseudomonadati</taxon>
        <taxon>Campylobacterota</taxon>
        <taxon>Epsilonproteobacteria</taxon>
        <taxon>Campylobacterales</taxon>
        <taxon>Arcobacteraceae</taxon>
        <taxon>Arcobacter</taxon>
    </lineage>
</organism>
<evidence type="ECO:0000313" key="4">
    <source>
        <dbReference type="EMBL" id="RXJ83217.1"/>
    </source>
</evidence>
<dbReference type="AlphaFoldDB" id="A0A4Q0ZAI8"/>
<dbReference type="InterPro" id="IPR050680">
    <property type="entry name" value="YpeA/RimI_acetyltransf"/>
</dbReference>
<reference evidence="4 5" key="1">
    <citation type="submission" date="2017-10" db="EMBL/GenBank/DDBJ databases">
        <title>Genomics of the genus Arcobacter.</title>
        <authorList>
            <person name="Perez-Cataluna A."/>
            <person name="Figueras M.J."/>
        </authorList>
    </citation>
    <scope>NUCLEOTIDE SEQUENCE [LARGE SCALE GENOMIC DNA]</scope>
    <source>
        <strain evidence="4 5">F26</strain>
    </source>
</reference>
<comment type="caution">
    <text evidence="4">The sequence shown here is derived from an EMBL/GenBank/DDBJ whole genome shotgun (WGS) entry which is preliminary data.</text>
</comment>
<dbReference type="Proteomes" id="UP000290870">
    <property type="component" value="Unassembled WGS sequence"/>
</dbReference>
<dbReference type="EMBL" id="PDJZ01000014">
    <property type="protein sequence ID" value="RXJ83217.1"/>
    <property type="molecule type" value="Genomic_DNA"/>
</dbReference>
<proteinExistence type="predicted"/>
<dbReference type="InterPro" id="IPR000182">
    <property type="entry name" value="GNAT_dom"/>
</dbReference>
<dbReference type="RefSeq" id="WP_128987246.1">
    <property type="nucleotide sequence ID" value="NZ_PDJZ01000014.1"/>
</dbReference>
<accession>A0A4Q0ZAI8</accession>
<dbReference type="GO" id="GO:0016747">
    <property type="term" value="F:acyltransferase activity, transferring groups other than amino-acyl groups"/>
    <property type="evidence" value="ECO:0007669"/>
    <property type="project" value="InterPro"/>
</dbReference>
<dbReference type="PANTHER" id="PTHR43420">
    <property type="entry name" value="ACETYLTRANSFERASE"/>
    <property type="match status" value="1"/>
</dbReference>